<evidence type="ECO:0000313" key="2">
    <source>
        <dbReference type="WBParaSite" id="Hba_06556"/>
    </source>
</evidence>
<sequence>MALVPYSVPAGNVPILSEMSSFSNVRITPICASSKGQHKSELKESDNVRELLGIFILFLSQCFAQVNDDLQPNDDHQ</sequence>
<dbReference type="AlphaFoldDB" id="A0A1I7WN35"/>
<accession>A0A1I7WN35</accession>
<name>A0A1I7WN35_HETBA</name>
<evidence type="ECO:0000313" key="1">
    <source>
        <dbReference type="Proteomes" id="UP000095283"/>
    </source>
</evidence>
<organism evidence="1 2">
    <name type="scientific">Heterorhabditis bacteriophora</name>
    <name type="common">Entomopathogenic nematode worm</name>
    <dbReference type="NCBI Taxonomy" id="37862"/>
    <lineage>
        <taxon>Eukaryota</taxon>
        <taxon>Metazoa</taxon>
        <taxon>Ecdysozoa</taxon>
        <taxon>Nematoda</taxon>
        <taxon>Chromadorea</taxon>
        <taxon>Rhabditida</taxon>
        <taxon>Rhabditina</taxon>
        <taxon>Rhabditomorpha</taxon>
        <taxon>Strongyloidea</taxon>
        <taxon>Heterorhabditidae</taxon>
        <taxon>Heterorhabditis</taxon>
    </lineage>
</organism>
<proteinExistence type="predicted"/>
<protein>
    <submittedName>
        <fullName evidence="2">Secreted protein</fullName>
    </submittedName>
</protein>
<dbReference type="Proteomes" id="UP000095283">
    <property type="component" value="Unplaced"/>
</dbReference>
<dbReference type="WBParaSite" id="Hba_06556">
    <property type="protein sequence ID" value="Hba_06556"/>
    <property type="gene ID" value="Hba_06556"/>
</dbReference>
<reference evidence="2" key="1">
    <citation type="submission" date="2016-11" db="UniProtKB">
        <authorList>
            <consortium name="WormBaseParasite"/>
        </authorList>
    </citation>
    <scope>IDENTIFICATION</scope>
</reference>
<keyword evidence="1" id="KW-1185">Reference proteome</keyword>